<evidence type="ECO:0000256" key="1">
    <source>
        <dbReference type="SAM" id="Phobius"/>
    </source>
</evidence>
<evidence type="ECO:0000313" key="3">
    <source>
        <dbReference type="EMBL" id="AQQ79853.1"/>
    </source>
</evidence>
<evidence type="ECO:0000256" key="2">
    <source>
        <dbReference type="SAM" id="SignalP"/>
    </source>
</evidence>
<geneLocation type="mitochondrion" evidence="3"/>
<dbReference type="AlphaFoldDB" id="A0A343B6L4"/>
<sequence>MKFSLLLFAFGIYLFCVEASGKTLVSLMILELISVSSAGVFALSGGNLAFLFIVFCLMGVEISVVMAFFVAMVRQKGDTRVLGVGGWKGLKWER</sequence>
<gene>
    <name evidence="3" type="primary">ND4L</name>
</gene>
<feature type="transmembrane region" description="Helical" evidence="1">
    <location>
        <begin position="45"/>
        <end position="70"/>
    </location>
</feature>
<feature type="chain" id="PRO_5017013086" evidence="2">
    <location>
        <begin position="20"/>
        <end position="94"/>
    </location>
</feature>
<accession>A0A343B6L4</accession>
<protein>
    <submittedName>
        <fullName evidence="3">NADH dehydrogenase subunit 4L</fullName>
    </submittedName>
</protein>
<dbReference type="Gene3D" id="1.10.287.3510">
    <property type="match status" value="1"/>
</dbReference>
<organism evidence="3">
    <name type="scientific">Pinctada imbricata</name>
    <name type="common">Atlantic pearl-oyster</name>
    <name type="synonym">Pinctada martensii</name>
    <dbReference type="NCBI Taxonomy" id="66713"/>
    <lineage>
        <taxon>Eukaryota</taxon>
        <taxon>Metazoa</taxon>
        <taxon>Spiralia</taxon>
        <taxon>Lophotrochozoa</taxon>
        <taxon>Mollusca</taxon>
        <taxon>Bivalvia</taxon>
        <taxon>Autobranchia</taxon>
        <taxon>Pteriomorphia</taxon>
        <taxon>Pterioida</taxon>
        <taxon>Pterioidea</taxon>
        <taxon>Pteriidae</taxon>
        <taxon>Pinctada</taxon>
    </lineage>
</organism>
<proteinExistence type="predicted"/>
<keyword evidence="1" id="KW-1133">Transmembrane helix</keyword>
<keyword evidence="2" id="KW-0732">Signal</keyword>
<keyword evidence="3" id="KW-0496">Mitochondrion</keyword>
<dbReference type="EMBL" id="KX669229">
    <property type="protein sequence ID" value="AQQ79853.1"/>
    <property type="molecule type" value="Genomic_DNA"/>
</dbReference>
<keyword evidence="1" id="KW-0812">Transmembrane</keyword>
<feature type="signal peptide" evidence="2">
    <location>
        <begin position="1"/>
        <end position="19"/>
    </location>
</feature>
<reference evidence="3" key="1">
    <citation type="submission" date="2016-08" db="EMBL/GenBank/DDBJ databases">
        <authorList>
            <person name="Seilhamer J.J."/>
        </authorList>
    </citation>
    <scope>NUCLEOTIDE SEQUENCE</scope>
</reference>
<name>A0A343B6L4_PINIB</name>
<keyword evidence="1" id="KW-0472">Membrane</keyword>